<dbReference type="EMBL" id="CP013694">
    <property type="protein sequence ID" value="ALU30478.1"/>
    <property type="molecule type" value="Genomic_DNA"/>
</dbReference>
<dbReference type="EMBL" id="CP013695">
    <property type="protein sequence ID" value="ALU31201.1"/>
    <property type="molecule type" value="Genomic_DNA"/>
</dbReference>
<gene>
    <name evidence="1" type="ORF">ATY89_11365</name>
    <name evidence="2" type="ORF">ATZ20_02920</name>
</gene>
<dbReference type="RefSeq" id="WP_011278164.1">
    <property type="nucleotide sequence ID" value="NZ_BHWZ01000003.1"/>
</dbReference>
<proteinExistence type="predicted"/>
<dbReference type="STRING" id="1435377.SUSAZ_06340"/>
<dbReference type="PaxDb" id="1435377-SUSAZ_06340"/>
<evidence type="ECO:0000313" key="2">
    <source>
        <dbReference type="EMBL" id="ALU31201.1"/>
    </source>
</evidence>
<evidence type="ECO:0000313" key="4">
    <source>
        <dbReference type="Proteomes" id="UP000065473"/>
    </source>
</evidence>
<accession>A0A0U2Y6K5</accession>
<reference evidence="3 4" key="1">
    <citation type="submission" date="2015-12" db="EMBL/GenBank/DDBJ databases">
        <title>A stable core within a dynamic pangenome in Sulfolobus acidocaldarius.</title>
        <authorList>
            <person name="Anderson R."/>
            <person name="Kouris A."/>
            <person name="Seward C."/>
            <person name="Campbell K."/>
            <person name="Whitaker R."/>
        </authorList>
    </citation>
    <scope>NUCLEOTIDE SEQUENCE [LARGE SCALE GENOMIC DNA]</scope>
    <source>
        <strain evidence="1 4">GG12-C01-09</strain>
        <strain evidence="2 3">NG05B_CO5_07</strain>
    </source>
</reference>
<dbReference type="Proteomes" id="UP000065473">
    <property type="component" value="Chromosome"/>
</dbReference>
<evidence type="ECO:0000313" key="1">
    <source>
        <dbReference type="EMBL" id="ALU30478.1"/>
    </source>
</evidence>
<dbReference type="AlphaFoldDB" id="A0A0U2Y6K5"/>
<dbReference type="Proteomes" id="UP000060043">
    <property type="component" value="Chromosome"/>
</dbReference>
<organism evidence="2 3">
    <name type="scientific">Sulfolobus acidocaldarius</name>
    <dbReference type="NCBI Taxonomy" id="2285"/>
    <lineage>
        <taxon>Archaea</taxon>
        <taxon>Thermoproteota</taxon>
        <taxon>Thermoprotei</taxon>
        <taxon>Sulfolobales</taxon>
        <taxon>Sulfolobaceae</taxon>
        <taxon>Sulfolobus</taxon>
    </lineage>
</organism>
<dbReference type="GeneID" id="14551830"/>
<sequence>MKLRELLSEVSIKGFKEALLLGLSEAEELGKDILGMTLSNGYGIIFYVDPFNDEIIYTFLYIKNEIKDENLKLCCLFNRGDNTYFIYQILNFNEFIKKYCDGLEVIYVEVIKDDLEDFLHSTMDR</sequence>
<evidence type="ECO:0000313" key="3">
    <source>
        <dbReference type="Proteomes" id="UP000060043"/>
    </source>
</evidence>
<dbReference type="OMA" id="TYFIYQI"/>
<name>A0A0U2Y6K5_9CREN</name>
<protein>
    <submittedName>
        <fullName evidence="2">Uncharacterized protein</fullName>
    </submittedName>
</protein>
<dbReference type="OrthoDB" id="42865at2157"/>